<dbReference type="EMBL" id="JAPDMQ010000090">
    <property type="protein sequence ID" value="KAK0535708.1"/>
    <property type="molecule type" value="Genomic_DNA"/>
</dbReference>
<dbReference type="SUPFAM" id="SSF52266">
    <property type="entry name" value="SGNH hydrolase"/>
    <property type="match status" value="1"/>
</dbReference>
<protein>
    <recommendedName>
        <fullName evidence="5">SGNH hydrolase-type esterase domain-containing protein</fullName>
    </recommendedName>
</protein>
<evidence type="ECO:0000313" key="3">
    <source>
        <dbReference type="EMBL" id="KAK0535708.1"/>
    </source>
</evidence>
<dbReference type="Pfam" id="PF00657">
    <property type="entry name" value="Lipase_GDSL"/>
    <property type="match status" value="1"/>
</dbReference>
<evidence type="ECO:0008006" key="5">
    <source>
        <dbReference type="Google" id="ProtNLM"/>
    </source>
</evidence>
<keyword evidence="4" id="KW-1185">Reference proteome</keyword>
<dbReference type="Gene3D" id="3.40.50.1110">
    <property type="entry name" value="SGNH hydrolase"/>
    <property type="match status" value="1"/>
</dbReference>
<proteinExistence type="predicted"/>
<feature type="signal peptide" evidence="2">
    <location>
        <begin position="1"/>
        <end position="19"/>
    </location>
</feature>
<sequence length="321" mass="34477">MHLPAWTAALLLGAAAAIASPAHRFHSVVVVGDSLSDSGNVYRLTNHSWPADGAYYRGRFSNGPVWVEVLTRDLAHFVPSTDLLDLSYGGATTNNTRTQGLTGYNSTIPVPSVLEQVDGYLKSASKKNIGRSLFIITGGSNDAFFGLGGPISPDELAKAAAADLLTASRRLYKAGARHFLITGVPGLQSIPYVNDFAQVYASSLNSFADTFIAYLRAHLRDAAGKGATVVLHDQAAALGKYIQHKAQLPGWNVRDACLVGVYPGEAPTRALCEDPQRHVFWDVYHPSAVTHRFIAHSAIKAIATSVTDKYLPHSCSLKIHL</sequence>
<dbReference type="GO" id="GO:0016788">
    <property type="term" value="F:hydrolase activity, acting on ester bonds"/>
    <property type="evidence" value="ECO:0007669"/>
    <property type="project" value="InterPro"/>
</dbReference>
<dbReference type="InterPro" id="IPR036514">
    <property type="entry name" value="SGNH_hydro_sf"/>
</dbReference>
<name>A0AAN6GE29_9BASI</name>
<dbReference type="Proteomes" id="UP001176521">
    <property type="component" value="Unassembled WGS sequence"/>
</dbReference>
<dbReference type="InterPro" id="IPR001087">
    <property type="entry name" value="GDSL"/>
</dbReference>
<feature type="chain" id="PRO_5042925587" description="SGNH hydrolase-type esterase domain-containing protein" evidence="2">
    <location>
        <begin position="20"/>
        <end position="321"/>
    </location>
</feature>
<evidence type="ECO:0000256" key="1">
    <source>
        <dbReference type="ARBA" id="ARBA00022801"/>
    </source>
</evidence>
<dbReference type="PANTHER" id="PTHR45648:SF22">
    <property type="entry name" value="GDSL LIPASE_ACYLHYDROLASE FAMILY PROTEIN (AFU_ORTHOLOGUE AFUA_4G14700)"/>
    <property type="match status" value="1"/>
</dbReference>
<evidence type="ECO:0000313" key="4">
    <source>
        <dbReference type="Proteomes" id="UP001176521"/>
    </source>
</evidence>
<dbReference type="CDD" id="cd01846">
    <property type="entry name" value="fatty_acyltransferase_like"/>
    <property type="match status" value="1"/>
</dbReference>
<evidence type="ECO:0000256" key="2">
    <source>
        <dbReference type="SAM" id="SignalP"/>
    </source>
</evidence>
<keyword evidence="2" id="KW-0732">Signal</keyword>
<comment type="caution">
    <text evidence="3">The sequence shown here is derived from an EMBL/GenBank/DDBJ whole genome shotgun (WGS) entry which is preliminary data.</text>
</comment>
<reference evidence="3" key="1">
    <citation type="journal article" date="2023" name="PhytoFront">
        <title>Draft Genome Resources of Seven Strains of Tilletia horrida, Causal Agent of Kernel Smut of Rice.</title>
        <authorList>
            <person name="Khanal S."/>
            <person name="Antony Babu S."/>
            <person name="Zhou X.G."/>
        </authorList>
    </citation>
    <scope>NUCLEOTIDE SEQUENCE</scope>
    <source>
        <strain evidence="3">TX3</strain>
    </source>
</reference>
<gene>
    <name evidence="3" type="ORF">OC842_002219</name>
</gene>
<organism evidence="3 4">
    <name type="scientific">Tilletia horrida</name>
    <dbReference type="NCBI Taxonomy" id="155126"/>
    <lineage>
        <taxon>Eukaryota</taxon>
        <taxon>Fungi</taxon>
        <taxon>Dikarya</taxon>
        <taxon>Basidiomycota</taxon>
        <taxon>Ustilaginomycotina</taxon>
        <taxon>Exobasidiomycetes</taxon>
        <taxon>Tilletiales</taxon>
        <taxon>Tilletiaceae</taxon>
        <taxon>Tilletia</taxon>
    </lineage>
</organism>
<accession>A0AAN6GE29</accession>
<dbReference type="PANTHER" id="PTHR45648">
    <property type="entry name" value="GDSL LIPASE/ACYLHYDROLASE FAMILY PROTEIN (AFU_ORTHOLOGUE AFUA_4G14700)"/>
    <property type="match status" value="1"/>
</dbReference>
<dbReference type="AlphaFoldDB" id="A0AAN6GE29"/>
<keyword evidence="1" id="KW-0378">Hydrolase</keyword>
<dbReference type="InterPro" id="IPR051058">
    <property type="entry name" value="GDSL_Est/Lipase"/>
</dbReference>